<dbReference type="SMART" id="SM00952">
    <property type="entry name" value="RAP"/>
    <property type="match status" value="1"/>
</dbReference>
<dbReference type="CTD" id="60493"/>
<dbReference type="OMA" id="PHTRSID"/>
<dbReference type="KEGG" id="csem:103392021"/>
<feature type="compositionally biased region" description="Low complexity" evidence="3">
    <location>
        <begin position="690"/>
        <end position="701"/>
    </location>
</feature>
<keyword evidence="6" id="KW-1185">Reference proteome</keyword>
<feature type="region of interest" description="Disordered" evidence="3">
    <location>
        <begin position="126"/>
        <end position="145"/>
    </location>
</feature>
<dbReference type="InterPro" id="IPR010622">
    <property type="entry name" value="FAST_Leu-rich"/>
</dbReference>
<dbReference type="Proteomes" id="UP000265120">
    <property type="component" value="Chromosome 16"/>
</dbReference>
<dbReference type="STRING" id="244447.ENSCSEP00000015240"/>
<name>A0A3P8VS01_CYNSE</name>
<dbReference type="PANTHER" id="PTHR21228">
    <property type="entry name" value="FAST LEU-RICH DOMAIN-CONTAINING"/>
    <property type="match status" value="1"/>
</dbReference>
<sequence length="801" mass="91786">MKVKGILMSASVLCQRALRLWHLRGLRTNCTSIQHFHSKTQNETEEQQTKKEAFQTKEASVLQLYKLHYNPSSYHHNAWNSAPSIIQTDDDEDGWNIRTDTHSPWQESKSYRINHQRHLSCIQNTTDNSALDNDSEAESSSLSPVEGNVISTNFNELARSFQKCRPQYADITIDLTQRPQQIELEEAFSVLKRVGSSKSCMKPSQVSHFLFELSHLNPDKMPLLKSNTRFIMLLRNSVENLPHFTDLELLEVLQSFVWLDMSSAHSMLWLYETELKRRVKHMTLHQLLLAADIWRCIGRKVPKFLQCLYELVPLKKEQIGISELIQLFYIVGEGRHCPKSLSDLLEKLLLNNLQFLHPEEIGIVCLGLFKSKTQISHTTVTCIVDKAHSCVKEISDFALVNVMKLLRFSYMYHIAWMEAMEEEVPRRAPEMSIPGMMHVALTCSSVHYRNSHILTAIAEQIPSLAPHCRTKDTCKLLWAFGNLRFYADKKLMFYSTLIEAMRQRKAEFRHYPEHLLTGLLGLVFVSQFPRDLITLVLSPEFVKVALNNPKLDLKNDLFLLDGAVALEFPRSTGPRLCPKLRKEAAEQCLAFAQSHSYHRPEVLEAESVLQELLGGEQFVRKTMILPFTRTIDLEVHLDSEHRQIPINLTSNSIDLNPENSAPKSSVSQSRETTFKEVSVTEKLIEQLTLSKSSSKPATSAPKDPTSDFKQTLPNVSDPGQATRDAKGVVKLAIQVSNKNHHIINSYSFLGIHALKRRLLKLAGYRVVELIYPEWTPLLKKSRTERLIYVHCKLFQNTEKLN</sequence>
<dbReference type="InterPro" id="IPR013579">
    <property type="entry name" value="FAST_2"/>
</dbReference>
<feature type="region of interest" description="Disordered" evidence="3">
    <location>
        <begin position="690"/>
        <end position="721"/>
    </location>
</feature>
<dbReference type="PROSITE" id="PS51286">
    <property type="entry name" value="RAP"/>
    <property type="match status" value="1"/>
</dbReference>
<feature type="region of interest" description="Disordered" evidence="3">
    <location>
        <begin position="648"/>
        <end position="672"/>
    </location>
</feature>
<feature type="compositionally biased region" description="Polar residues" evidence="3">
    <location>
        <begin position="648"/>
        <end position="671"/>
    </location>
</feature>
<organism evidence="5 6">
    <name type="scientific">Cynoglossus semilaevis</name>
    <name type="common">Tongue sole</name>
    <dbReference type="NCBI Taxonomy" id="244447"/>
    <lineage>
        <taxon>Eukaryota</taxon>
        <taxon>Metazoa</taxon>
        <taxon>Chordata</taxon>
        <taxon>Craniata</taxon>
        <taxon>Vertebrata</taxon>
        <taxon>Euteleostomi</taxon>
        <taxon>Actinopterygii</taxon>
        <taxon>Neopterygii</taxon>
        <taxon>Teleostei</taxon>
        <taxon>Neoteleostei</taxon>
        <taxon>Acanthomorphata</taxon>
        <taxon>Carangaria</taxon>
        <taxon>Pleuronectiformes</taxon>
        <taxon>Pleuronectoidei</taxon>
        <taxon>Cynoglossidae</taxon>
        <taxon>Cynoglossinae</taxon>
        <taxon>Cynoglossus</taxon>
    </lineage>
</organism>
<comment type="subcellular location">
    <subcellularLocation>
        <location evidence="1">Mitochondrion</location>
    </subcellularLocation>
</comment>
<evidence type="ECO:0000256" key="1">
    <source>
        <dbReference type="ARBA" id="ARBA00004173"/>
    </source>
</evidence>
<dbReference type="GO" id="GO:0003723">
    <property type="term" value="F:RNA binding"/>
    <property type="evidence" value="ECO:0007669"/>
    <property type="project" value="TreeGrafter"/>
</dbReference>
<dbReference type="Ensembl" id="ENSCSET00000015427.1">
    <property type="protein sequence ID" value="ENSCSEP00000015240.1"/>
    <property type="gene ID" value="ENSCSEG00000009798.1"/>
</dbReference>
<reference evidence="5" key="2">
    <citation type="submission" date="2025-08" db="UniProtKB">
        <authorList>
            <consortium name="Ensembl"/>
        </authorList>
    </citation>
    <scope>IDENTIFICATION</scope>
</reference>
<keyword evidence="2" id="KW-0496">Mitochondrion</keyword>
<dbReference type="GeneTree" id="ENSGT01030000234607"/>
<evidence type="ECO:0000313" key="5">
    <source>
        <dbReference type="Ensembl" id="ENSCSEP00000015240.1"/>
    </source>
</evidence>
<dbReference type="GeneID" id="103392021"/>
<proteinExistence type="predicted"/>
<reference evidence="5" key="3">
    <citation type="submission" date="2025-09" db="UniProtKB">
        <authorList>
            <consortium name="Ensembl"/>
        </authorList>
    </citation>
    <scope>IDENTIFICATION</scope>
</reference>
<dbReference type="GO" id="GO:0035770">
    <property type="term" value="C:ribonucleoprotein granule"/>
    <property type="evidence" value="ECO:0007669"/>
    <property type="project" value="TreeGrafter"/>
</dbReference>
<evidence type="ECO:0000256" key="3">
    <source>
        <dbReference type="SAM" id="MobiDB-lite"/>
    </source>
</evidence>
<dbReference type="GO" id="GO:0005759">
    <property type="term" value="C:mitochondrial matrix"/>
    <property type="evidence" value="ECO:0007669"/>
    <property type="project" value="TreeGrafter"/>
</dbReference>
<accession>A0A3P8VS01</accession>
<dbReference type="InterPro" id="IPR050870">
    <property type="entry name" value="FAST_kinase"/>
</dbReference>
<dbReference type="PANTHER" id="PTHR21228:SF70">
    <property type="entry name" value="FAST KINASE DOMAIN-CONTAINING PROTEIN 5, MITOCHONDRIAL"/>
    <property type="match status" value="1"/>
</dbReference>
<protein>
    <submittedName>
        <fullName evidence="5">FAST kinase domains 5</fullName>
    </submittedName>
</protein>
<dbReference type="InterPro" id="IPR013584">
    <property type="entry name" value="RAP"/>
</dbReference>
<dbReference type="Pfam" id="PF06743">
    <property type="entry name" value="FAST_1"/>
    <property type="match status" value="1"/>
</dbReference>
<evidence type="ECO:0000259" key="4">
    <source>
        <dbReference type="PROSITE" id="PS51286"/>
    </source>
</evidence>
<reference evidence="5 6" key="1">
    <citation type="journal article" date="2014" name="Nat. Genet.">
        <title>Whole-genome sequence of a flatfish provides insights into ZW sex chromosome evolution and adaptation to a benthic lifestyle.</title>
        <authorList>
            <person name="Chen S."/>
            <person name="Zhang G."/>
            <person name="Shao C."/>
            <person name="Huang Q."/>
            <person name="Liu G."/>
            <person name="Zhang P."/>
            <person name="Song W."/>
            <person name="An N."/>
            <person name="Chalopin D."/>
            <person name="Volff J.N."/>
            <person name="Hong Y."/>
            <person name="Li Q."/>
            <person name="Sha Z."/>
            <person name="Zhou H."/>
            <person name="Xie M."/>
            <person name="Yu Q."/>
            <person name="Liu Y."/>
            <person name="Xiang H."/>
            <person name="Wang N."/>
            <person name="Wu K."/>
            <person name="Yang C."/>
            <person name="Zhou Q."/>
            <person name="Liao X."/>
            <person name="Yang L."/>
            <person name="Hu Q."/>
            <person name="Zhang J."/>
            <person name="Meng L."/>
            <person name="Jin L."/>
            <person name="Tian Y."/>
            <person name="Lian J."/>
            <person name="Yang J."/>
            <person name="Miao G."/>
            <person name="Liu S."/>
            <person name="Liang Z."/>
            <person name="Yan F."/>
            <person name="Li Y."/>
            <person name="Sun B."/>
            <person name="Zhang H."/>
            <person name="Zhang J."/>
            <person name="Zhu Y."/>
            <person name="Du M."/>
            <person name="Zhao Y."/>
            <person name="Schartl M."/>
            <person name="Tang Q."/>
            <person name="Wang J."/>
        </authorList>
    </citation>
    <scope>NUCLEOTIDE SEQUENCE</scope>
</reference>
<dbReference type="RefSeq" id="XP_008326761.1">
    <property type="nucleotide sequence ID" value="XM_008328539.3"/>
</dbReference>
<feature type="compositionally biased region" description="Polar residues" evidence="3">
    <location>
        <begin position="707"/>
        <end position="719"/>
    </location>
</feature>
<dbReference type="Pfam" id="PF08368">
    <property type="entry name" value="FAST_2"/>
    <property type="match status" value="1"/>
</dbReference>
<dbReference type="InParanoid" id="A0A3P8VS01"/>
<evidence type="ECO:0000313" key="6">
    <source>
        <dbReference type="Proteomes" id="UP000265120"/>
    </source>
</evidence>
<dbReference type="GO" id="GO:0044528">
    <property type="term" value="P:regulation of mitochondrial mRNA stability"/>
    <property type="evidence" value="ECO:0007669"/>
    <property type="project" value="InterPro"/>
</dbReference>
<feature type="domain" description="RAP" evidence="4">
    <location>
        <begin position="731"/>
        <end position="791"/>
    </location>
</feature>
<evidence type="ECO:0000256" key="2">
    <source>
        <dbReference type="ARBA" id="ARBA00023128"/>
    </source>
</evidence>
<dbReference type="Pfam" id="PF08373">
    <property type="entry name" value="RAP"/>
    <property type="match status" value="1"/>
</dbReference>
<dbReference type="GO" id="GO:0000963">
    <property type="term" value="P:mitochondrial RNA processing"/>
    <property type="evidence" value="ECO:0007669"/>
    <property type="project" value="TreeGrafter"/>
</dbReference>
<dbReference type="OrthoDB" id="10064757at2759"/>
<dbReference type="AlphaFoldDB" id="A0A3P8VS01"/>